<feature type="compositionally biased region" description="Polar residues" evidence="4">
    <location>
        <begin position="860"/>
        <end position="869"/>
    </location>
</feature>
<dbReference type="EMBL" id="CP051143">
    <property type="protein sequence ID" value="QIX01637.1"/>
    <property type="molecule type" value="Genomic_DNA"/>
</dbReference>
<protein>
    <recommendedName>
        <fullName evidence="5">BRCT domain-containing protein</fullName>
    </recommendedName>
</protein>
<feature type="region of interest" description="Disordered" evidence="4">
    <location>
        <begin position="469"/>
        <end position="488"/>
    </location>
</feature>
<feature type="region of interest" description="Disordered" evidence="4">
    <location>
        <begin position="72"/>
        <end position="118"/>
    </location>
</feature>
<organism evidence="6 7">
    <name type="scientific">Peltaster fructicola</name>
    <dbReference type="NCBI Taxonomy" id="286661"/>
    <lineage>
        <taxon>Eukaryota</taxon>
        <taxon>Fungi</taxon>
        <taxon>Dikarya</taxon>
        <taxon>Ascomycota</taxon>
        <taxon>Pezizomycotina</taxon>
        <taxon>Dothideomycetes</taxon>
        <taxon>Dothideomycetes incertae sedis</taxon>
        <taxon>Peltaster</taxon>
    </lineage>
</organism>
<sequence length="1495" mass="161712">MITSPSSKTNTRTQPLTLKINDTAMASLAEASIPSMPDADIDALQAQLLKVSNFSARKLPLGRLHAKLTQESLQHGPSEPDATDTVTHDHAPDVASRNSEVPETQDINTSSPKQVYNPSTLKHALSAPSRPSIAMDNRPNAQPGLLATTFHGDLGGDTQVNESQVYRHFHDKTTSNNLTTPHKPLHVIENTTGGKSLEENTYTNVGSASNGEDGSFLDLGLSPGKSDVSEMNSPLASPQSQLQKSATRPGSFPETPQLAGHKRGSDGKVLDSAARHEKTPAYDELFGPAKTPLLTTTQLFQRTQAVSSPLPDGLRSDPVLTRPSPNMQDNAMFTSNFGWTSPNEVRHNPPSSTAYEPREDYISMAESQTRRTQFQGGILHAVSEEQDLFDDPTIRQHNRKHSGRLRHEQARTELKSFNAPARPSSSAMAGSSSVGMRADTTHQHVDGSMSSPQKPRVPLVIDHDAREPIHISDDEESSSDADEHEDAPDDEYNELAQTVVRSSANPQREDELEHHSARSVHEQNAEMHDEETVVSNAEAEIVPGSQPQLDASRVFHATQPTSLGSQVVPQSERRSLLSAAQQHLPSTSSVIPGSQYPSVTSQQLAAQSQVWPRSQQAAKHILTTKKSTTRMGSSPPPLSGALVPEDDQSDEDMIDADSPSIAAKTPATEESVPRSGHNIAAVAEGGLMPRASRHPPVLPMIPTHDVPDAGSPQAYATAPTQPSPTQPRPISHGLPTASQQSIATPLRRAGARRAADIANMPTQRTIDHELSAEMEDAAGVLSELQDYASTASPSKVDARQTVSALDPRSKKRRRLTRTIVSSNPTPPTSSEQGVNGSVELDHQSDLRDVAVETGNLKPTEAQSGDQLAQANLKGDADDDDGADATAREIDQHDRTADKTPDSVKTREAAGSTAVSQLIAARPLRDKQLAKLSGPGKRTYSRKGRPRVIPKTTTHADPQDDHLTKHSALPSDAEVASMHDAIEPPTVEPTTTVEITTVATTPIVDITRPDRVFALFKDSRSMYYPASLTGQSAGAGLVHVRFDDGSESSVKSTQLAPLDLRVGDVFKVDMAHMRNNWVVQSFDIPDKGDSNPPGQDIYGHRSLMALPKGGKRVSHAGATGDPVRISVSDIYLPPTMLMAYTERGLTLPSTTVQLNDRPTTPSRTTTTVSTPKSRSGRQAARKQQYMMPSSSASSEDAVRGRKSWKSGDVFANMVFAVTSSNKPEKESARRECLEEIENNGGTIIDDFEDLFEALSISRRLGLKGNHDDALTLKIKSAYQSLGFVALISDKHCRKTKYTQALALGIPTLSVRWVTDSLDQSRNSASGAPQALPWSRYLLPAGESAYLDGAIRSRTLATYPPNNATFQDIINGRDLLLNGDKVLAVMPRKDKSSLVGKRQSYAFLTLAIGAGDIRPVEDIAEAAKIIMEDDSWTYVMVDSNVREAAEEFEHSSTRGNRRRKSAADSDSVLSLKSKDGRHTIISHEFIMQSLLLGALVV</sequence>
<feature type="compositionally biased region" description="Acidic residues" evidence="4">
    <location>
        <begin position="473"/>
        <end position="488"/>
    </location>
</feature>
<feature type="region of interest" description="Disordered" evidence="4">
    <location>
        <begin position="124"/>
        <end position="143"/>
    </location>
</feature>
<dbReference type="GO" id="GO:0042393">
    <property type="term" value="F:histone binding"/>
    <property type="evidence" value="ECO:0007669"/>
    <property type="project" value="TreeGrafter"/>
</dbReference>
<keyword evidence="3" id="KW-0539">Nucleus</keyword>
<feature type="compositionally biased region" description="Acidic residues" evidence="4">
    <location>
        <begin position="644"/>
        <end position="654"/>
    </location>
</feature>
<evidence type="ECO:0000256" key="3">
    <source>
        <dbReference type="ARBA" id="ARBA00023242"/>
    </source>
</evidence>
<feature type="region of interest" description="Disordered" evidence="4">
    <location>
        <begin position="1150"/>
        <end position="1197"/>
    </location>
</feature>
<feature type="compositionally biased region" description="Polar residues" evidence="4">
    <location>
        <begin position="96"/>
        <end position="118"/>
    </location>
</feature>
<feature type="compositionally biased region" description="Polar residues" evidence="4">
    <location>
        <begin position="323"/>
        <end position="354"/>
    </location>
</feature>
<dbReference type="GO" id="GO:0045944">
    <property type="term" value="P:positive regulation of transcription by RNA polymerase II"/>
    <property type="evidence" value="ECO:0007669"/>
    <property type="project" value="TreeGrafter"/>
</dbReference>
<dbReference type="OrthoDB" id="129353at2759"/>
<feature type="region of interest" description="Disordered" evidence="4">
    <location>
        <begin position="623"/>
        <end position="654"/>
    </location>
</feature>
<feature type="compositionally biased region" description="Low complexity" evidence="4">
    <location>
        <begin position="1156"/>
        <end position="1172"/>
    </location>
</feature>
<dbReference type="InterPro" id="IPR001357">
    <property type="entry name" value="BRCT_dom"/>
</dbReference>
<dbReference type="Proteomes" id="UP000503462">
    <property type="component" value="Chromosome 5"/>
</dbReference>
<feature type="compositionally biased region" description="Polar residues" evidence="4">
    <location>
        <begin position="818"/>
        <end position="835"/>
    </location>
</feature>
<dbReference type="SUPFAM" id="SSF52113">
    <property type="entry name" value="BRCT domain"/>
    <property type="match status" value="1"/>
</dbReference>
<feature type="compositionally biased region" description="Polar residues" evidence="4">
    <location>
        <begin position="193"/>
        <end position="212"/>
    </location>
</feature>
<evidence type="ECO:0000259" key="5">
    <source>
        <dbReference type="PROSITE" id="PS50172"/>
    </source>
</evidence>
<dbReference type="PANTHER" id="PTHR15321:SF3">
    <property type="entry name" value="TP53-BINDING PROTEIN 1"/>
    <property type="match status" value="1"/>
</dbReference>
<dbReference type="InterPro" id="IPR041297">
    <property type="entry name" value="Crb2_Tudor"/>
</dbReference>
<proteinExistence type="predicted"/>
<feature type="region of interest" description="Disordered" evidence="4">
    <location>
        <begin position="690"/>
        <end position="742"/>
    </location>
</feature>
<reference evidence="6 7" key="1">
    <citation type="journal article" date="2016" name="Sci. Rep.">
        <title>Peltaster fructicola genome reveals evolution from an invasive phytopathogen to an ectophytic parasite.</title>
        <authorList>
            <person name="Xu C."/>
            <person name="Chen H."/>
            <person name="Gleason M.L."/>
            <person name="Xu J.R."/>
            <person name="Liu H."/>
            <person name="Zhang R."/>
            <person name="Sun G."/>
        </authorList>
    </citation>
    <scope>NUCLEOTIDE SEQUENCE [LARGE SCALE GENOMIC DNA]</scope>
    <source>
        <strain evidence="6 7">LNHT1506</strain>
    </source>
</reference>
<dbReference type="GO" id="GO:0005634">
    <property type="term" value="C:nucleus"/>
    <property type="evidence" value="ECO:0007669"/>
    <property type="project" value="UniProtKB-SubCell"/>
</dbReference>
<dbReference type="PANTHER" id="PTHR15321">
    <property type="entry name" value="TUMOR SUPPRESSOR P53-BINDING PROTEIN 1"/>
    <property type="match status" value="1"/>
</dbReference>
<feature type="region of interest" description="Disordered" evidence="4">
    <location>
        <begin position="856"/>
        <end position="964"/>
    </location>
</feature>
<dbReference type="Gene3D" id="2.30.30.140">
    <property type="match status" value="1"/>
</dbReference>
<evidence type="ECO:0000256" key="4">
    <source>
        <dbReference type="SAM" id="MobiDB-lite"/>
    </source>
</evidence>
<dbReference type="SMART" id="SM00292">
    <property type="entry name" value="BRCT"/>
    <property type="match status" value="1"/>
</dbReference>
<feature type="compositionally biased region" description="Polar residues" evidence="4">
    <location>
        <begin position="229"/>
        <end position="248"/>
    </location>
</feature>
<dbReference type="InterPro" id="IPR047249">
    <property type="entry name" value="BRCT_p53bp1-like_rpt1"/>
</dbReference>
<dbReference type="PROSITE" id="PS50172">
    <property type="entry name" value="BRCT"/>
    <property type="match status" value="1"/>
</dbReference>
<feature type="compositionally biased region" description="Basic and acidic residues" evidence="4">
    <location>
        <begin position="885"/>
        <end position="907"/>
    </location>
</feature>
<feature type="compositionally biased region" description="Basic and acidic residues" evidence="4">
    <location>
        <begin position="507"/>
        <end position="531"/>
    </location>
</feature>
<feature type="region of interest" description="Disordered" evidence="4">
    <location>
        <begin position="414"/>
        <end position="435"/>
    </location>
</feature>
<evidence type="ECO:0000313" key="7">
    <source>
        <dbReference type="Proteomes" id="UP000503462"/>
    </source>
</evidence>
<feature type="domain" description="BRCT" evidence="5">
    <location>
        <begin position="1204"/>
        <end position="1320"/>
    </location>
</feature>
<keyword evidence="7" id="KW-1185">Reference proteome</keyword>
<dbReference type="InterPro" id="IPR047252">
    <property type="entry name" value="TP53BP1-like"/>
</dbReference>
<feature type="region of interest" description="Disordered" evidence="4">
    <location>
        <begin position="790"/>
        <end position="836"/>
    </location>
</feature>
<feature type="compositionally biased region" description="Low complexity" evidence="4">
    <location>
        <begin position="419"/>
        <end position="435"/>
    </location>
</feature>
<feature type="region of interest" description="Disordered" evidence="4">
    <location>
        <begin position="501"/>
        <end position="534"/>
    </location>
</feature>
<comment type="subcellular location">
    <subcellularLocation>
        <location evidence="1">Nucleus</location>
    </subcellularLocation>
</comment>
<feature type="compositionally biased region" description="Low complexity" evidence="4">
    <location>
        <begin position="711"/>
        <end position="720"/>
    </location>
</feature>
<name>A0A6H0Y3P2_9PEZI</name>
<feature type="region of interest" description="Disordered" evidence="4">
    <location>
        <begin position="1445"/>
        <end position="1465"/>
    </location>
</feature>
<feature type="region of interest" description="Disordered" evidence="4">
    <location>
        <begin position="193"/>
        <end position="268"/>
    </location>
</feature>
<dbReference type="Pfam" id="PF18115">
    <property type="entry name" value="Tudor_3"/>
    <property type="match status" value="1"/>
</dbReference>
<dbReference type="Gene3D" id="3.40.50.10190">
    <property type="entry name" value="BRCT domain"/>
    <property type="match status" value="1"/>
</dbReference>
<evidence type="ECO:0000256" key="1">
    <source>
        <dbReference type="ARBA" id="ARBA00004123"/>
    </source>
</evidence>
<gene>
    <name evidence="6" type="ORF">AMS68_007154</name>
</gene>
<evidence type="ECO:0000256" key="2">
    <source>
        <dbReference type="ARBA" id="ARBA00022763"/>
    </source>
</evidence>
<keyword evidence="2" id="KW-0227">DNA damage</keyword>
<dbReference type="GO" id="GO:0000077">
    <property type="term" value="P:DNA damage checkpoint signaling"/>
    <property type="evidence" value="ECO:0007669"/>
    <property type="project" value="TreeGrafter"/>
</dbReference>
<dbReference type="InterPro" id="IPR036420">
    <property type="entry name" value="BRCT_dom_sf"/>
</dbReference>
<dbReference type="CDD" id="cd17745">
    <property type="entry name" value="BRCT_p53bp1_rpt1"/>
    <property type="match status" value="1"/>
</dbReference>
<evidence type="ECO:0000313" key="6">
    <source>
        <dbReference type="EMBL" id="QIX01637.1"/>
    </source>
</evidence>
<accession>A0A6H0Y3P2</accession>
<feature type="region of interest" description="Disordered" evidence="4">
    <location>
        <begin position="302"/>
        <end position="356"/>
    </location>
</feature>
<feature type="compositionally biased region" description="Basic residues" evidence="4">
    <location>
        <begin position="938"/>
        <end position="947"/>
    </location>
</feature>